<feature type="compositionally biased region" description="Acidic residues" evidence="2">
    <location>
        <begin position="361"/>
        <end position="376"/>
    </location>
</feature>
<feature type="region of interest" description="Disordered" evidence="2">
    <location>
        <begin position="352"/>
        <end position="378"/>
    </location>
</feature>
<evidence type="ECO:0000256" key="1">
    <source>
        <dbReference type="PROSITE-ProRule" id="PRU00042"/>
    </source>
</evidence>
<feature type="region of interest" description="Disordered" evidence="2">
    <location>
        <begin position="518"/>
        <end position="554"/>
    </location>
</feature>
<keyword evidence="1" id="KW-0479">Metal-binding</keyword>
<feature type="region of interest" description="Disordered" evidence="2">
    <location>
        <begin position="99"/>
        <end position="142"/>
    </location>
</feature>
<feature type="compositionally biased region" description="Polar residues" evidence="2">
    <location>
        <begin position="123"/>
        <end position="142"/>
    </location>
</feature>
<evidence type="ECO:0000259" key="3">
    <source>
        <dbReference type="PROSITE" id="PS50157"/>
    </source>
</evidence>
<feature type="compositionally biased region" description="Polar residues" evidence="2">
    <location>
        <begin position="103"/>
        <end position="116"/>
    </location>
</feature>
<dbReference type="PROSITE" id="PS50157">
    <property type="entry name" value="ZINC_FINGER_C2H2_2"/>
    <property type="match status" value="1"/>
</dbReference>
<keyword evidence="1" id="KW-0863">Zinc-finger</keyword>
<name>A0A6A5ZJ92_9PLEO</name>
<dbReference type="InterPro" id="IPR013087">
    <property type="entry name" value="Znf_C2H2_type"/>
</dbReference>
<proteinExistence type="predicted"/>
<organism evidence="4 5">
    <name type="scientific">Lophiotrema nucula</name>
    <dbReference type="NCBI Taxonomy" id="690887"/>
    <lineage>
        <taxon>Eukaryota</taxon>
        <taxon>Fungi</taxon>
        <taxon>Dikarya</taxon>
        <taxon>Ascomycota</taxon>
        <taxon>Pezizomycotina</taxon>
        <taxon>Dothideomycetes</taxon>
        <taxon>Pleosporomycetidae</taxon>
        <taxon>Pleosporales</taxon>
        <taxon>Lophiotremataceae</taxon>
        <taxon>Lophiotrema</taxon>
    </lineage>
</organism>
<sequence length="586" mass="65513">MGGSSKYNHLLWYCCECGDGPIANWQPVCVICGHIRCWKDKTDTGAGGPIDTYLPRQQSSNKEAGEEVQEEIRHARVNIASASHVPLRPHKDNVSLVEKLSDDGSQPARSPISTGYGTDKEQTLSTDSDCRSTPASEPNSPNYDALIQERAHRLADLILHKLRFSFDREAGIIKCIGGGGSQSSASGQAPGSGSSDKSKALSKRPRGRGAPDDDPEDDGKNQGGSGSKKRKVPGESKEARVACIFWKRNRRKCKDRACAGPGFATIHRLKEHLGRRHRIFQCDRCSSAFAEDKKLSQHLRRDPPCKVQEPHEEWGINQDKWSRIAPRTPAGTIEEQWARLYRICFPTVPQSRYPSPYHNDNDDENISDDDDDDEGSDRERFIDFCSNELPQRVQDHLKKIFQKDLEGTLDRRVQELQALIEDNSFRSLLDESIQSGLEDLKMSFKPHRRPPKLPSAELSTSPLGTIPDDVNLQSLHQKSAVRDSAQAGSLNWDDVTFETDLQDFDLEESLRDWDWDLPEDIPQPETSQQIDVSGHSFQPERTRSKHNDSGGSSWGPMSGAWVCPSCSASNSELTVDFCPVCGWCDY</sequence>
<dbReference type="EMBL" id="ML977316">
    <property type="protein sequence ID" value="KAF2119114.1"/>
    <property type="molecule type" value="Genomic_DNA"/>
</dbReference>
<feature type="compositionally biased region" description="Low complexity" evidence="2">
    <location>
        <begin position="182"/>
        <end position="195"/>
    </location>
</feature>
<evidence type="ECO:0000313" key="5">
    <source>
        <dbReference type="Proteomes" id="UP000799770"/>
    </source>
</evidence>
<dbReference type="GO" id="GO:0008270">
    <property type="term" value="F:zinc ion binding"/>
    <property type="evidence" value="ECO:0007669"/>
    <property type="project" value="UniProtKB-KW"/>
</dbReference>
<protein>
    <recommendedName>
        <fullName evidence="3">C2H2-type domain-containing protein</fullName>
    </recommendedName>
</protein>
<evidence type="ECO:0000313" key="4">
    <source>
        <dbReference type="EMBL" id="KAF2119114.1"/>
    </source>
</evidence>
<evidence type="ECO:0000256" key="2">
    <source>
        <dbReference type="SAM" id="MobiDB-lite"/>
    </source>
</evidence>
<feature type="compositionally biased region" description="Basic and acidic residues" evidence="2">
    <location>
        <begin position="538"/>
        <end position="548"/>
    </location>
</feature>
<dbReference type="OrthoDB" id="4161727at2759"/>
<dbReference type="PANTHER" id="PTHR38166:SF1">
    <property type="entry name" value="C2H2-TYPE DOMAIN-CONTAINING PROTEIN"/>
    <property type="match status" value="1"/>
</dbReference>
<feature type="region of interest" description="Disordered" evidence="2">
    <location>
        <begin position="179"/>
        <end position="234"/>
    </location>
</feature>
<dbReference type="Proteomes" id="UP000799770">
    <property type="component" value="Unassembled WGS sequence"/>
</dbReference>
<gene>
    <name evidence="4" type="ORF">BDV96DRAFT_684703</name>
</gene>
<feature type="domain" description="C2H2-type" evidence="3">
    <location>
        <begin position="280"/>
        <end position="310"/>
    </location>
</feature>
<dbReference type="AlphaFoldDB" id="A0A6A5ZJ92"/>
<reference evidence="4" key="1">
    <citation type="journal article" date="2020" name="Stud. Mycol.">
        <title>101 Dothideomycetes genomes: a test case for predicting lifestyles and emergence of pathogens.</title>
        <authorList>
            <person name="Haridas S."/>
            <person name="Albert R."/>
            <person name="Binder M."/>
            <person name="Bloem J."/>
            <person name="Labutti K."/>
            <person name="Salamov A."/>
            <person name="Andreopoulos B."/>
            <person name="Baker S."/>
            <person name="Barry K."/>
            <person name="Bills G."/>
            <person name="Bluhm B."/>
            <person name="Cannon C."/>
            <person name="Castanera R."/>
            <person name="Culley D."/>
            <person name="Daum C."/>
            <person name="Ezra D."/>
            <person name="Gonzalez J."/>
            <person name="Henrissat B."/>
            <person name="Kuo A."/>
            <person name="Liang C."/>
            <person name="Lipzen A."/>
            <person name="Lutzoni F."/>
            <person name="Magnuson J."/>
            <person name="Mondo S."/>
            <person name="Nolan M."/>
            <person name="Ohm R."/>
            <person name="Pangilinan J."/>
            <person name="Park H.-J."/>
            <person name="Ramirez L."/>
            <person name="Alfaro M."/>
            <person name="Sun H."/>
            <person name="Tritt A."/>
            <person name="Yoshinaga Y."/>
            <person name="Zwiers L.-H."/>
            <person name="Turgeon B."/>
            <person name="Goodwin S."/>
            <person name="Spatafora J."/>
            <person name="Crous P."/>
            <person name="Grigoriev I."/>
        </authorList>
    </citation>
    <scope>NUCLEOTIDE SEQUENCE</scope>
    <source>
        <strain evidence="4">CBS 627.86</strain>
    </source>
</reference>
<accession>A0A6A5ZJ92</accession>
<keyword evidence="1" id="KW-0862">Zinc</keyword>
<dbReference type="PANTHER" id="PTHR38166">
    <property type="entry name" value="C2H2-TYPE DOMAIN-CONTAINING PROTEIN-RELATED"/>
    <property type="match status" value="1"/>
</dbReference>
<keyword evidence="5" id="KW-1185">Reference proteome</keyword>
<feature type="region of interest" description="Disordered" evidence="2">
    <location>
        <begin position="443"/>
        <end position="465"/>
    </location>
</feature>